<dbReference type="PROSITE" id="PS00867">
    <property type="entry name" value="CPSASE_2"/>
    <property type="match status" value="1"/>
</dbReference>
<evidence type="ECO:0000313" key="18">
    <source>
        <dbReference type="EMBL" id="TCP21644.1"/>
    </source>
</evidence>
<keyword evidence="12" id="KW-0092">Biotin</keyword>
<dbReference type="InterPro" id="IPR011761">
    <property type="entry name" value="ATP-grasp"/>
</dbReference>
<evidence type="ECO:0000256" key="3">
    <source>
        <dbReference type="ARBA" id="ARBA00013050"/>
    </source>
</evidence>
<organism evidence="18 19">
    <name type="scientific">Rhodovulum adriaticum</name>
    <name type="common">Rhodopseudomonas adriatica</name>
    <dbReference type="NCBI Taxonomy" id="35804"/>
    <lineage>
        <taxon>Bacteria</taxon>
        <taxon>Pseudomonadati</taxon>
        <taxon>Pseudomonadota</taxon>
        <taxon>Alphaproteobacteria</taxon>
        <taxon>Rhodobacterales</taxon>
        <taxon>Paracoccaceae</taxon>
        <taxon>Rhodovulum</taxon>
    </lineage>
</organism>
<dbReference type="PROSITE" id="PS00866">
    <property type="entry name" value="CPSASE_1"/>
    <property type="match status" value="1"/>
</dbReference>
<evidence type="ECO:0000259" key="17">
    <source>
        <dbReference type="PROSITE" id="PS50979"/>
    </source>
</evidence>
<dbReference type="Gene3D" id="3.30.470.20">
    <property type="entry name" value="ATP-grasp fold, B domain"/>
    <property type="match status" value="1"/>
</dbReference>
<dbReference type="AlphaFoldDB" id="A0A4R2NKF9"/>
<dbReference type="InterPro" id="IPR050856">
    <property type="entry name" value="Biotin_carboxylase_complex"/>
</dbReference>
<dbReference type="GO" id="GO:0016042">
    <property type="term" value="P:lipid catabolic process"/>
    <property type="evidence" value="ECO:0007669"/>
    <property type="project" value="UniProtKB-KW"/>
</dbReference>
<dbReference type="InterPro" id="IPR005479">
    <property type="entry name" value="CPAse_ATP-bd"/>
</dbReference>
<dbReference type="SMART" id="SM00878">
    <property type="entry name" value="Biotin_carb_C"/>
    <property type="match status" value="1"/>
</dbReference>
<evidence type="ECO:0000256" key="1">
    <source>
        <dbReference type="ARBA" id="ARBA00001953"/>
    </source>
</evidence>
<dbReference type="GO" id="GO:0004658">
    <property type="term" value="F:propionyl-CoA carboxylase activity"/>
    <property type="evidence" value="ECO:0007669"/>
    <property type="project" value="UniProtKB-EC"/>
</dbReference>
<evidence type="ECO:0000256" key="7">
    <source>
        <dbReference type="ARBA" id="ARBA00022840"/>
    </source>
</evidence>
<feature type="domain" description="ATP-grasp" evidence="16">
    <location>
        <begin position="120"/>
        <end position="317"/>
    </location>
</feature>
<dbReference type="InterPro" id="IPR005481">
    <property type="entry name" value="BC-like_N"/>
</dbReference>
<dbReference type="RefSeq" id="WP_132604708.1">
    <property type="nucleotide sequence ID" value="NZ_NRRP01000003.1"/>
</dbReference>
<keyword evidence="11" id="KW-0464">Manganese</keyword>
<keyword evidence="8" id="KW-0460">Magnesium</keyword>
<dbReference type="PROSITE" id="PS50975">
    <property type="entry name" value="ATP_GRASP"/>
    <property type="match status" value="1"/>
</dbReference>
<dbReference type="FunFam" id="2.40.50.100:FF:000003">
    <property type="entry name" value="Acetyl-CoA carboxylase biotin carboxyl carrier protein"/>
    <property type="match status" value="1"/>
</dbReference>
<dbReference type="Pfam" id="PF02785">
    <property type="entry name" value="Biotin_carb_C"/>
    <property type="match status" value="1"/>
</dbReference>
<evidence type="ECO:0000256" key="9">
    <source>
        <dbReference type="ARBA" id="ARBA00022963"/>
    </source>
</evidence>
<evidence type="ECO:0000256" key="6">
    <source>
        <dbReference type="ARBA" id="ARBA00022741"/>
    </source>
</evidence>
<dbReference type="FunFam" id="3.40.50.20:FF:000010">
    <property type="entry name" value="Propionyl-CoA carboxylase subunit alpha"/>
    <property type="match status" value="1"/>
</dbReference>
<evidence type="ECO:0000259" key="15">
    <source>
        <dbReference type="PROSITE" id="PS50968"/>
    </source>
</evidence>
<dbReference type="InterPro" id="IPR001882">
    <property type="entry name" value="Biotin_BS"/>
</dbReference>
<dbReference type="Pfam" id="PF00289">
    <property type="entry name" value="Biotin_carb_N"/>
    <property type="match status" value="1"/>
</dbReference>
<dbReference type="InterPro" id="IPR005482">
    <property type="entry name" value="Biotin_COase_C"/>
</dbReference>
<evidence type="ECO:0000256" key="11">
    <source>
        <dbReference type="ARBA" id="ARBA00023211"/>
    </source>
</evidence>
<evidence type="ECO:0000256" key="12">
    <source>
        <dbReference type="ARBA" id="ARBA00023267"/>
    </source>
</evidence>
<dbReference type="FunFam" id="3.30.1490.20:FF:000018">
    <property type="entry name" value="Biotin carboxylase"/>
    <property type="match status" value="1"/>
</dbReference>
<feature type="domain" description="Lipoyl-binding" evidence="15">
    <location>
        <begin position="587"/>
        <end position="666"/>
    </location>
</feature>
<dbReference type="Pfam" id="PF18140">
    <property type="entry name" value="PCC_BT"/>
    <property type="match status" value="1"/>
</dbReference>
<dbReference type="UniPathway" id="UPA00945">
    <property type="reaction ID" value="UER00908"/>
</dbReference>
<dbReference type="PANTHER" id="PTHR18866">
    <property type="entry name" value="CARBOXYLASE:PYRUVATE/ACETYL-COA/PROPIONYL-COA CARBOXYLASE"/>
    <property type="match status" value="1"/>
</dbReference>
<keyword evidence="9" id="KW-0442">Lipid degradation</keyword>
<keyword evidence="19" id="KW-1185">Reference proteome</keyword>
<evidence type="ECO:0000256" key="13">
    <source>
        <dbReference type="ARBA" id="ARBA00049495"/>
    </source>
</evidence>
<evidence type="ECO:0000256" key="8">
    <source>
        <dbReference type="ARBA" id="ARBA00022842"/>
    </source>
</evidence>
<dbReference type="Gene3D" id="3.30.700.30">
    <property type="match status" value="1"/>
</dbReference>
<dbReference type="NCBIfam" id="NF006367">
    <property type="entry name" value="PRK08591.1"/>
    <property type="match status" value="1"/>
</dbReference>
<dbReference type="Pfam" id="PF00364">
    <property type="entry name" value="Biotin_lipoyl"/>
    <property type="match status" value="1"/>
</dbReference>
<dbReference type="PROSITE" id="PS50968">
    <property type="entry name" value="BIOTINYL_LIPOYL"/>
    <property type="match status" value="1"/>
</dbReference>
<dbReference type="InterPro" id="IPR041265">
    <property type="entry name" value="PCC_BT"/>
</dbReference>
<dbReference type="InterPro" id="IPR011053">
    <property type="entry name" value="Single_hybrid_motif"/>
</dbReference>
<dbReference type="SUPFAM" id="SSF56059">
    <property type="entry name" value="Glutathione synthetase ATP-binding domain-like"/>
    <property type="match status" value="1"/>
</dbReference>
<comment type="catalytic activity">
    <reaction evidence="13">
        <text>propanoyl-CoA + hydrogencarbonate + ATP = (S)-methylmalonyl-CoA + ADP + phosphate + H(+)</text>
        <dbReference type="Rhea" id="RHEA:23720"/>
        <dbReference type="ChEBI" id="CHEBI:15378"/>
        <dbReference type="ChEBI" id="CHEBI:17544"/>
        <dbReference type="ChEBI" id="CHEBI:30616"/>
        <dbReference type="ChEBI" id="CHEBI:43474"/>
        <dbReference type="ChEBI" id="CHEBI:57327"/>
        <dbReference type="ChEBI" id="CHEBI:57392"/>
        <dbReference type="ChEBI" id="CHEBI:456216"/>
        <dbReference type="EC" id="6.4.1.3"/>
    </reaction>
    <physiologicalReaction direction="left-to-right" evidence="13">
        <dbReference type="Rhea" id="RHEA:23721"/>
    </physiologicalReaction>
</comment>
<dbReference type="GO" id="GO:0046872">
    <property type="term" value="F:metal ion binding"/>
    <property type="evidence" value="ECO:0007669"/>
    <property type="project" value="UniProtKB-KW"/>
</dbReference>
<dbReference type="SUPFAM" id="SSF52440">
    <property type="entry name" value="PreATP-grasp domain"/>
    <property type="match status" value="1"/>
</dbReference>
<dbReference type="SUPFAM" id="SSF51230">
    <property type="entry name" value="Single hybrid motif"/>
    <property type="match status" value="1"/>
</dbReference>
<evidence type="ECO:0000313" key="19">
    <source>
        <dbReference type="Proteomes" id="UP000295733"/>
    </source>
</evidence>
<comment type="caution">
    <text evidence="18">The sequence shown here is derived from an EMBL/GenBank/DDBJ whole genome shotgun (WGS) entry which is preliminary data.</text>
</comment>
<keyword evidence="7 14" id="KW-0067">ATP-binding</keyword>
<dbReference type="OrthoDB" id="9763189at2"/>
<gene>
    <name evidence="18" type="ORF">EV656_110113</name>
</gene>
<dbReference type="Pfam" id="PF02786">
    <property type="entry name" value="CPSase_L_D2"/>
    <property type="match status" value="1"/>
</dbReference>
<dbReference type="PROSITE" id="PS50979">
    <property type="entry name" value="BC"/>
    <property type="match status" value="1"/>
</dbReference>
<dbReference type="Proteomes" id="UP000295733">
    <property type="component" value="Unassembled WGS sequence"/>
</dbReference>
<evidence type="ECO:0000256" key="4">
    <source>
        <dbReference type="ARBA" id="ARBA00022598"/>
    </source>
</evidence>
<accession>A0A4R2NKF9</accession>
<dbReference type="InterPro" id="IPR000089">
    <property type="entry name" value="Biotin_lipoyl"/>
</dbReference>
<dbReference type="InterPro" id="IPR016185">
    <property type="entry name" value="PreATP-grasp_dom_sf"/>
</dbReference>
<dbReference type="SUPFAM" id="SSF51246">
    <property type="entry name" value="Rudiment single hybrid motif"/>
    <property type="match status" value="1"/>
</dbReference>
<dbReference type="InterPro" id="IPR011764">
    <property type="entry name" value="Biotin_carboxylation_dom"/>
</dbReference>
<evidence type="ECO:0000256" key="14">
    <source>
        <dbReference type="PROSITE-ProRule" id="PRU00409"/>
    </source>
</evidence>
<keyword evidence="6 14" id="KW-0547">Nucleotide-binding</keyword>
<dbReference type="CDD" id="cd06850">
    <property type="entry name" value="biotinyl_domain"/>
    <property type="match status" value="1"/>
</dbReference>
<proteinExistence type="predicted"/>
<comment type="cofactor">
    <cofactor evidence="1">
        <name>biotin</name>
        <dbReference type="ChEBI" id="CHEBI:57586"/>
    </cofactor>
</comment>
<keyword evidence="4" id="KW-0436">Ligase</keyword>
<dbReference type="InterPro" id="IPR011054">
    <property type="entry name" value="Rudment_hybrid_motif"/>
</dbReference>
<evidence type="ECO:0000256" key="2">
    <source>
        <dbReference type="ARBA" id="ARBA00005060"/>
    </source>
</evidence>
<dbReference type="PANTHER" id="PTHR18866:SF33">
    <property type="entry name" value="METHYLCROTONOYL-COA CARBOXYLASE SUBUNIT ALPHA, MITOCHONDRIAL-RELATED"/>
    <property type="match status" value="1"/>
</dbReference>
<comment type="pathway">
    <text evidence="2">Metabolic intermediate metabolism; propanoyl-CoA degradation; succinyl-CoA from propanoyl-CoA: step 1/3.</text>
</comment>
<dbReference type="Gene3D" id="2.40.50.100">
    <property type="match status" value="1"/>
</dbReference>
<evidence type="ECO:0000256" key="10">
    <source>
        <dbReference type="ARBA" id="ARBA00023098"/>
    </source>
</evidence>
<dbReference type="EMBL" id="SLXL01000010">
    <property type="protein sequence ID" value="TCP21644.1"/>
    <property type="molecule type" value="Genomic_DNA"/>
</dbReference>
<protein>
    <recommendedName>
        <fullName evidence="3">propionyl-CoA carboxylase</fullName>
        <ecNumber evidence="3">6.4.1.3</ecNumber>
    </recommendedName>
</protein>
<keyword evidence="10" id="KW-0443">Lipid metabolism</keyword>
<dbReference type="PROSITE" id="PS00188">
    <property type="entry name" value="BIOTIN"/>
    <property type="match status" value="1"/>
</dbReference>
<name>A0A4R2NKF9_RHOAD</name>
<keyword evidence="5" id="KW-0479">Metal-binding</keyword>
<dbReference type="GO" id="GO:0005524">
    <property type="term" value="F:ATP binding"/>
    <property type="evidence" value="ECO:0007669"/>
    <property type="project" value="UniProtKB-UniRule"/>
</dbReference>
<evidence type="ECO:0000256" key="5">
    <source>
        <dbReference type="ARBA" id="ARBA00022723"/>
    </source>
</evidence>
<reference evidence="18 19" key="1">
    <citation type="submission" date="2019-03" db="EMBL/GenBank/DDBJ databases">
        <title>Genomic Encyclopedia of Type Strains, Phase IV (KMG-IV): sequencing the most valuable type-strain genomes for metagenomic binning, comparative biology and taxonomic classification.</title>
        <authorList>
            <person name="Goeker M."/>
        </authorList>
    </citation>
    <scope>NUCLEOTIDE SEQUENCE [LARGE SCALE GENOMIC DNA]</scope>
    <source>
        <strain evidence="18 19">DSM 2781</strain>
    </source>
</reference>
<sequence length="666" mass="72900">MFDKILIANRGEIACRVIKTARKMGIQTVAVYSDADKHALHVQMADEAIHIGPPPANQSYIVIDKVMAAIRESGAQAVHPGYGFLSENKLFAEALEKAEVAFIGPPANAIEAMGDKITSKKIAQEAGVSTVPGYMGLIEDADEAVKISQEIGYPVMIKASAGGGGKGMRIAWNDEEAREGFQSSKNEAANSFGDDRIFIEKFVTQPRHIEIQVLADKHGNCIYLGERECSIQRRNQKVIEEAPSPFLDEATRKAMGEQACALAQAVGYASAGTVEFIVDGDKNFYFLEMNTRLQVEHPVTELITGIDLVEQMIRVANGEALSITQDDVKLNGWAMESRLYAEDPYRNFLPSIGRLTRYRPPAESAHDAAVVRNDTGVYEGGEISMYYDPMIAKLCTWAPTRAGAIEEMRTALDAFEVEGIGHNLPFLSAVMDHPKFCAGEMTTAFIAEEYPEGFDGVTLPEPQLRRVAAAAAAMYRVAEIRRARISGRMDNHERTVGKDWVVVAQGQRFALSIEADRDGSTVTFAEGDTHRVTSDWTPGQSLARIEIDAEPLVLKVGKAANGYRIRTRGADMKVAVYTPRQAELAALMPEKLPPDTSKLLLCPMPGLIVKIDVEEGQEVQEGQALCTVEAMKMENILRAERRGVVTKINAGPGDSLAVDDVIMEFE</sequence>
<evidence type="ECO:0000259" key="16">
    <source>
        <dbReference type="PROSITE" id="PS50975"/>
    </source>
</evidence>
<feature type="domain" description="Biotin carboxylation" evidence="17">
    <location>
        <begin position="1"/>
        <end position="451"/>
    </location>
</feature>
<dbReference type="EC" id="6.4.1.3" evidence="3"/>
<dbReference type="FunFam" id="3.30.470.20:FF:000028">
    <property type="entry name" value="Methylcrotonoyl-CoA carboxylase subunit alpha, mitochondrial"/>
    <property type="match status" value="1"/>
</dbReference>